<evidence type="ECO:0000313" key="2">
    <source>
        <dbReference type="EMBL" id="PON72299.1"/>
    </source>
</evidence>
<dbReference type="AlphaFoldDB" id="A0A2P5DG90"/>
<feature type="compositionally biased region" description="Basic and acidic residues" evidence="1">
    <location>
        <begin position="89"/>
        <end position="110"/>
    </location>
</feature>
<name>A0A2P5DG90_PARAD</name>
<organism evidence="2 3">
    <name type="scientific">Parasponia andersonii</name>
    <name type="common">Sponia andersonii</name>
    <dbReference type="NCBI Taxonomy" id="3476"/>
    <lineage>
        <taxon>Eukaryota</taxon>
        <taxon>Viridiplantae</taxon>
        <taxon>Streptophyta</taxon>
        <taxon>Embryophyta</taxon>
        <taxon>Tracheophyta</taxon>
        <taxon>Spermatophyta</taxon>
        <taxon>Magnoliopsida</taxon>
        <taxon>eudicotyledons</taxon>
        <taxon>Gunneridae</taxon>
        <taxon>Pentapetalae</taxon>
        <taxon>rosids</taxon>
        <taxon>fabids</taxon>
        <taxon>Rosales</taxon>
        <taxon>Cannabaceae</taxon>
        <taxon>Parasponia</taxon>
    </lineage>
</organism>
<protein>
    <submittedName>
        <fullName evidence="2">Uncharacterized protein</fullName>
    </submittedName>
</protein>
<feature type="region of interest" description="Disordered" evidence="1">
    <location>
        <begin position="78"/>
        <end position="118"/>
    </location>
</feature>
<comment type="caution">
    <text evidence="2">The sequence shown here is derived from an EMBL/GenBank/DDBJ whole genome shotgun (WGS) entry which is preliminary data.</text>
</comment>
<evidence type="ECO:0000313" key="3">
    <source>
        <dbReference type="Proteomes" id="UP000237105"/>
    </source>
</evidence>
<dbReference type="EMBL" id="JXTB01000040">
    <property type="protein sequence ID" value="PON72299.1"/>
    <property type="molecule type" value="Genomic_DNA"/>
</dbReference>
<reference evidence="3" key="1">
    <citation type="submission" date="2016-06" db="EMBL/GenBank/DDBJ databases">
        <title>Parallel loss of symbiosis genes in relatives of nitrogen-fixing non-legume Parasponia.</title>
        <authorList>
            <person name="Van Velzen R."/>
            <person name="Holmer R."/>
            <person name="Bu F."/>
            <person name="Rutten L."/>
            <person name="Van Zeijl A."/>
            <person name="Liu W."/>
            <person name="Santuari L."/>
            <person name="Cao Q."/>
            <person name="Sharma T."/>
            <person name="Shen D."/>
            <person name="Roswanjaya Y."/>
            <person name="Wardhani T."/>
            <person name="Kalhor M.S."/>
            <person name="Jansen J."/>
            <person name="Van den Hoogen J."/>
            <person name="Gungor B."/>
            <person name="Hartog M."/>
            <person name="Hontelez J."/>
            <person name="Verver J."/>
            <person name="Yang W.-C."/>
            <person name="Schijlen E."/>
            <person name="Repin R."/>
            <person name="Schilthuizen M."/>
            <person name="Schranz E."/>
            <person name="Heidstra R."/>
            <person name="Miyata K."/>
            <person name="Fedorova E."/>
            <person name="Kohlen W."/>
            <person name="Bisseling T."/>
            <person name="Smit S."/>
            <person name="Geurts R."/>
        </authorList>
    </citation>
    <scope>NUCLEOTIDE SEQUENCE [LARGE SCALE GENOMIC DNA]</scope>
    <source>
        <strain evidence="3">cv. WU1-14</strain>
    </source>
</reference>
<proteinExistence type="predicted"/>
<evidence type="ECO:0000256" key="1">
    <source>
        <dbReference type="SAM" id="MobiDB-lite"/>
    </source>
</evidence>
<sequence>MAALGLVLDGGGVDGDTTRPLLRRGVDFVVLLGGAPSHGGQGHGKGCSEGGLAVVDVADCADVDMGFLSLEFPTRRPDCEGPVVARGGHGGDWREVENGGGVDEGRREMGQSRSWSRG</sequence>
<gene>
    <name evidence="2" type="ORF">PanWU01x14_066900</name>
</gene>
<accession>A0A2P5DG90</accession>
<dbReference type="Proteomes" id="UP000237105">
    <property type="component" value="Unassembled WGS sequence"/>
</dbReference>
<keyword evidence="3" id="KW-1185">Reference proteome</keyword>